<dbReference type="InterPro" id="IPR000515">
    <property type="entry name" value="MetI-like"/>
</dbReference>
<keyword evidence="3" id="KW-1003">Cell membrane</keyword>
<evidence type="ECO:0000259" key="8">
    <source>
        <dbReference type="PROSITE" id="PS50928"/>
    </source>
</evidence>
<dbReference type="CDD" id="cd06261">
    <property type="entry name" value="TM_PBP2"/>
    <property type="match status" value="1"/>
</dbReference>
<keyword evidence="4 7" id="KW-0812">Transmembrane</keyword>
<feature type="transmembrane region" description="Helical" evidence="7">
    <location>
        <begin position="122"/>
        <end position="142"/>
    </location>
</feature>
<evidence type="ECO:0000256" key="7">
    <source>
        <dbReference type="RuleBase" id="RU363032"/>
    </source>
</evidence>
<reference evidence="10" key="1">
    <citation type="journal article" date="2019" name="Int. J. Syst. Evol. Microbiol.">
        <title>The Global Catalogue of Microorganisms (GCM) 10K type strain sequencing project: providing services to taxonomists for standard genome sequencing and annotation.</title>
        <authorList>
            <consortium name="The Broad Institute Genomics Platform"/>
            <consortium name="The Broad Institute Genome Sequencing Center for Infectious Disease"/>
            <person name="Wu L."/>
            <person name="Ma J."/>
        </authorList>
    </citation>
    <scope>NUCLEOTIDE SEQUENCE [LARGE SCALE GENOMIC DNA]</scope>
    <source>
        <strain evidence="10">KCTC 52366</strain>
    </source>
</reference>
<dbReference type="Proteomes" id="UP001595632">
    <property type="component" value="Unassembled WGS sequence"/>
</dbReference>
<comment type="caution">
    <text evidence="9">The sequence shown here is derived from an EMBL/GenBank/DDBJ whole genome shotgun (WGS) entry which is preliminary data.</text>
</comment>
<evidence type="ECO:0000256" key="2">
    <source>
        <dbReference type="ARBA" id="ARBA00022448"/>
    </source>
</evidence>
<dbReference type="EMBL" id="JBHRTB010000010">
    <property type="protein sequence ID" value="MFC3144374.1"/>
    <property type="molecule type" value="Genomic_DNA"/>
</dbReference>
<dbReference type="Gene3D" id="1.10.3720.10">
    <property type="entry name" value="MetI-like"/>
    <property type="match status" value="1"/>
</dbReference>
<feature type="transmembrane region" description="Helical" evidence="7">
    <location>
        <begin position="182"/>
        <end position="201"/>
    </location>
</feature>
<comment type="subcellular location">
    <subcellularLocation>
        <location evidence="1 7">Cell membrane</location>
        <topology evidence="1 7">Multi-pass membrane protein</topology>
    </subcellularLocation>
</comment>
<keyword evidence="2 7" id="KW-0813">Transport</keyword>
<evidence type="ECO:0000313" key="9">
    <source>
        <dbReference type="EMBL" id="MFC3144374.1"/>
    </source>
</evidence>
<keyword evidence="6 7" id="KW-0472">Membrane</keyword>
<keyword evidence="10" id="KW-1185">Reference proteome</keyword>
<evidence type="ECO:0000256" key="4">
    <source>
        <dbReference type="ARBA" id="ARBA00022692"/>
    </source>
</evidence>
<organism evidence="9 10">
    <name type="scientific">Psychromarinibacter halotolerans</name>
    <dbReference type="NCBI Taxonomy" id="1775175"/>
    <lineage>
        <taxon>Bacteria</taxon>
        <taxon>Pseudomonadati</taxon>
        <taxon>Pseudomonadota</taxon>
        <taxon>Alphaproteobacteria</taxon>
        <taxon>Rhodobacterales</taxon>
        <taxon>Paracoccaceae</taxon>
        <taxon>Psychromarinibacter</taxon>
    </lineage>
</organism>
<proteinExistence type="inferred from homology"/>
<dbReference type="InterPro" id="IPR035906">
    <property type="entry name" value="MetI-like_sf"/>
</dbReference>
<feature type="transmembrane region" description="Helical" evidence="7">
    <location>
        <begin position="281"/>
        <end position="300"/>
    </location>
</feature>
<evidence type="ECO:0000256" key="3">
    <source>
        <dbReference type="ARBA" id="ARBA00022475"/>
    </source>
</evidence>
<feature type="domain" description="ABC transmembrane type-1" evidence="8">
    <location>
        <begin position="85"/>
        <end position="299"/>
    </location>
</feature>
<gene>
    <name evidence="9" type="ORF">ACFOGP_16745</name>
</gene>
<protein>
    <submittedName>
        <fullName evidence="9">Carbohydrate ABC transporter permease</fullName>
    </submittedName>
</protein>
<evidence type="ECO:0000256" key="5">
    <source>
        <dbReference type="ARBA" id="ARBA00022989"/>
    </source>
</evidence>
<evidence type="ECO:0000256" key="1">
    <source>
        <dbReference type="ARBA" id="ARBA00004651"/>
    </source>
</evidence>
<dbReference type="RefSeq" id="WP_275634759.1">
    <property type="nucleotide sequence ID" value="NZ_JARGYD010000011.1"/>
</dbReference>
<accession>A0ABV7GRY0</accession>
<keyword evidence="5 7" id="KW-1133">Transmembrane helix</keyword>
<dbReference type="PROSITE" id="PS50928">
    <property type="entry name" value="ABC_TM1"/>
    <property type="match status" value="1"/>
</dbReference>
<dbReference type="PANTHER" id="PTHR43005:SF1">
    <property type="entry name" value="SPERMIDINE_PUTRESCINE TRANSPORT SYSTEM PERMEASE PROTEIN"/>
    <property type="match status" value="1"/>
</dbReference>
<dbReference type="SUPFAM" id="SSF161098">
    <property type="entry name" value="MetI-like"/>
    <property type="match status" value="1"/>
</dbReference>
<dbReference type="Pfam" id="PF00528">
    <property type="entry name" value="BPD_transp_1"/>
    <property type="match status" value="1"/>
</dbReference>
<evidence type="ECO:0000313" key="10">
    <source>
        <dbReference type="Proteomes" id="UP001595632"/>
    </source>
</evidence>
<name>A0ABV7GRY0_9RHOB</name>
<comment type="similarity">
    <text evidence="7">Belongs to the binding-protein-dependent transport system permease family.</text>
</comment>
<feature type="transmembrane region" description="Helical" evidence="7">
    <location>
        <begin position="222"/>
        <end position="243"/>
    </location>
</feature>
<sequence>MTGATVDDVKDAAPSGAATVSVRAGLGRLFAAPILIWLALTIALPLGYCIWISLTNANTMGGVPRFVGLANYITVFSDGTMTGPFLRSLLWAIGGAVLQTVIAAAAALLLSRGFRGQHIARTWIMISWVVPTIIVTFLWRWMLNADFGVVNHVLTGLGLIDRPIDFLGDPDFAFLTVTLINAWRWFPFMTLLILAALTRIAPEYYEAAKVEGATSLQIFKRVTLPFIQPVLYVVGLLGTLWSINVFDIIWLTTKGGPIGATKTMPVAIYERAFQQFRLGEASAMSVTLALFLLLFAFCYIRFVPSGASEQEVV</sequence>
<feature type="transmembrane region" description="Helical" evidence="7">
    <location>
        <begin position="89"/>
        <end position="110"/>
    </location>
</feature>
<feature type="transmembrane region" description="Helical" evidence="7">
    <location>
        <begin position="29"/>
        <end position="54"/>
    </location>
</feature>
<evidence type="ECO:0000256" key="6">
    <source>
        <dbReference type="ARBA" id="ARBA00023136"/>
    </source>
</evidence>
<dbReference type="PANTHER" id="PTHR43005">
    <property type="entry name" value="BLR7065 PROTEIN"/>
    <property type="match status" value="1"/>
</dbReference>